<name>A0ABN9DTF2_9NEOB</name>
<reference evidence="1" key="1">
    <citation type="submission" date="2023-05" db="EMBL/GenBank/DDBJ databases">
        <authorList>
            <person name="Stuckert A."/>
        </authorList>
    </citation>
    <scope>NUCLEOTIDE SEQUENCE</scope>
</reference>
<comment type="caution">
    <text evidence="1">The sequence shown here is derived from an EMBL/GenBank/DDBJ whole genome shotgun (WGS) entry which is preliminary data.</text>
</comment>
<accession>A0ABN9DTF2</accession>
<dbReference type="Proteomes" id="UP001162483">
    <property type="component" value="Unassembled WGS sequence"/>
</dbReference>
<gene>
    <name evidence="1" type="ORF">SPARVUS_LOCUS8288403</name>
</gene>
<evidence type="ECO:0000313" key="2">
    <source>
        <dbReference type="Proteomes" id="UP001162483"/>
    </source>
</evidence>
<evidence type="ECO:0000313" key="1">
    <source>
        <dbReference type="EMBL" id="CAI9575920.1"/>
    </source>
</evidence>
<proteinExistence type="predicted"/>
<keyword evidence="2" id="KW-1185">Reference proteome</keyword>
<protein>
    <submittedName>
        <fullName evidence="1">Uncharacterized protein</fullName>
    </submittedName>
</protein>
<feature type="non-terminal residue" evidence="1">
    <location>
        <position position="1"/>
    </location>
</feature>
<organism evidence="1 2">
    <name type="scientific">Staurois parvus</name>
    <dbReference type="NCBI Taxonomy" id="386267"/>
    <lineage>
        <taxon>Eukaryota</taxon>
        <taxon>Metazoa</taxon>
        <taxon>Chordata</taxon>
        <taxon>Craniata</taxon>
        <taxon>Vertebrata</taxon>
        <taxon>Euteleostomi</taxon>
        <taxon>Amphibia</taxon>
        <taxon>Batrachia</taxon>
        <taxon>Anura</taxon>
        <taxon>Neobatrachia</taxon>
        <taxon>Ranoidea</taxon>
        <taxon>Ranidae</taxon>
        <taxon>Staurois</taxon>
    </lineage>
</organism>
<sequence length="74" mass="7989">VAVAPITTLCHGPLYRLSHTAARSILCHVCLCRLLTLLLGSSFKPRPVGLCLASEYCCIHRHPAPCVSVVCSRC</sequence>
<dbReference type="EMBL" id="CATNWA010014789">
    <property type="protein sequence ID" value="CAI9575920.1"/>
    <property type="molecule type" value="Genomic_DNA"/>
</dbReference>